<keyword evidence="1" id="KW-1133">Transmembrane helix</keyword>
<accession>A0A2U3MWV1</accession>
<reference evidence="3" key="1">
    <citation type="submission" date="2018-03" db="EMBL/GenBank/DDBJ databases">
        <authorList>
            <person name="Blom J."/>
        </authorList>
    </citation>
    <scope>NUCLEOTIDE SEQUENCE [LARGE SCALE GENOMIC DNA]</scope>
    <source>
        <strain evidence="3">KPC-SM-21</strain>
    </source>
</reference>
<name>A0A2U3MWV1_9GAMM</name>
<keyword evidence="1" id="KW-0812">Transmembrane</keyword>
<organism evidence="2 3">
    <name type="scientific">Acinetobacter stercoris</name>
    <dbReference type="NCBI Taxonomy" id="2126983"/>
    <lineage>
        <taxon>Bacteria</taxon>
        <taxon>Pseudomonadati</taxon>
        <taxon>Pseudomonadota</taxon>
        <taxon>Gammaproteobacteria</taxon>
        <taxon>Moraxellales</taxon>
        <taxon>Moraxellaceae</taxon>
        <taxon>Acinetobacter</taxon>
    </lineage>
</organism>
<dbReference type="EMBL" id="OOGT01000034">
    <property type="protein sequence ID" value="SPL69918.1"/>
    <property type="molecule type" value="Genomic_DNA"/>
</dbReference>
<evidence type="ECO:0000256" key="1">
    <source>
        <dbReference type="SAM" id="Phobius"/>
    </source>
</evidence>
<evidence type="ECO:0000313" key="3">
    <source>
        <dbReference type="Proteomes" id="UP000245974"/>
    </source>
</evidence>
<dbReference type="InParanoid" id="A0A2U3MWV1"/>
<keyword evidence="1" id="KW-0472">Membrane</keyword>
<dbReference type="AlphaFoldDB" id="A0A2U3MWV1"/>
<dbReference type="Proteomes" id="UP000245974">
    <property type="component" value="Unassembled WGS sequence"/>
</dbReference>
<gene>
    <name evidence="2" type="ORF">KPC_1096</name>
</gene>
<protein>
    <submittedName>
        <fullName evidence="2">Uncharacterized protein</fullName>
    </submittedName>
</protein>
<evidence type="ECO:0000313" key="2">
    <source>
        <dbReference type="EMBL" id="SPL69918.1"/>
    </source>
</evidence>
<keyword evidence="3" id="KW-1185">Reference proteome</keyword>
<feature type="transmembrane region" description="Helical" evidence="1">
    <location>
        <begin position="12"/>
        <end position="33"/>
    </location>
</feature>
<proteinExistence type="predicted"/>
<sequence length="39" mass="4589">MNIRKFLLSFNTVNVYLLISIAFLFCLIVYFYVINPVAD</sequence>